<keyword evidence="1" id="KW-0732">Signal</keyword>
<evidence type="ECO:0000256" key="1">
    <source>
        <dbReference type="SAM" id="SignalP"/>
    </source>
</evidence>
<dbReference type="Proteomes" id="UP001054837">
    <property type="component" value="Unassembled WGS sequence"/>
</dbReference>
<gene>
    <name evidence="2" type="primary">ASTA_1</name>
    <name evidence="2" type="ORF">CDAR_39161</name>
</gene>
<evidence type="ECO:0000313" key="2">
    <source>
        <dbReference type="EMBL" id="GIY60159.1"/>
    </source>
</evidence>
<feature type="signal peptide" evidence="1">
    <location>
        <begin position="1"/>
        <end position="22"/>
    </location>
</feature>
<protein>
    <submittedName>
        <fullName evidence="2">Metalloendopeptidase</fullName>
    </submittedName>
</protein>
<evidence type="ECO:0000313" key="3">
    <source>
        <dbReference type="Proteomes" id="UP001054837"/>
    </source>
</evidence>
<reference evidence="2 3" key="1">
    <citation type="submission" date="2021-06" db="EMBL/GenBank/DDBJ databases">
        <title>Caerostris darwini draft genome.</title>
        <authorList>
            <person name="Kono N."/>
            <person name="Arakawa K."/>
        </authorList>
    </citation>
    <scope>NUCLEOTIDE SEQUENCE [LARGE SCALE GENOMIC DNA]</scope>
</reference>
<organism evidence="2 3">
    <name type="scientific">Caerostris darwini</name>
    <dbReference type="NCBI Taxonomy" id="1538125"/>
    <lineage>
        <taxon>Eukaryota</taxon>
        <taxon>Metazoa</taxon>
        <taxon>Ecdysozoa</taxon>
        <taxon>Arthropoda</taxon>
        <taxon>Chelicerata</taxon>
        <taxon>Arachnida</taxon>
        <taxon>Araneae</taxon>
        <taxon>Araneomorphae</taxon>
        <taxon>Entelegynae</taxon>
        <taxon>Araneoidea</taxon>
        <taxon>Araneidae</taxon>
        <taxon>Caerostris</taxon>
    </lineage>
</organism>
<sequence>MKAAILALCIAFLIQEVIHTLAEDLENSDQKYVEPEYLEKLYQTGQYEEFARDRSEDPMFNKGLEGGDILLRPWQKEKARQGEIFANSDSSKWNKFVPYVIDKSGYITNSATMKDVVINSATMKYVVTNSAIMKDVVINSASMKDVVTNSATMEDVVTNSATIKDAVTNSATMKAV</sequence>
<dbReference type="AlphaFoldDB" id="A0AAV4UQV1"/>
<proteinExistence type="predicted"/>
<name>A0AAV4UQV1_9ARAC</name>
<dbReference type="EMBL" id="BPLQ01011751">
    <property type="protein sequence ID" value="GIY60159.1"/>
    <property type="molecule type" value="Genomic_DNA"/>
</dbReference>
<keyword evidence="3" id="KW-1185">Reference proteome</keyword>
<feature type="chain" id="PRO_5043988614" evidence="1">
    <location>
        <begin position="23"/>
        <end position="176"/>
    </location>
</feature>
<accession>A0AAV4UQV1</accession>
<comment type="caution">
    <text evidence="2">The sequence shown here is derived from an EMBL/GenBank/DDBJ whole genome shotgun (WGS) entry which is preliminary data.</text>
</comment>